<dbReference type="RefSeq" id="WP_189460535.1">
    <property type="nucleotide sequence ID" value="NZ_BMYO01000005.1"/>
</dbReference>
<accession>A0ABQ3H134</accession>
<dbReference type="InterPro" id="IPR012902">
    <property type="entry name" value="N_methyl_site"/>
</dbReference>
<organism evidence="2 3">
    <name type="scientific">Jeongeupia chitinilytica</name>
    <dbReference type="NCBI Taxonomy" id="1041641"/>
    <lineage>
        <taxon>Bacteria</taxon>
        <taxon>Pseudomonadati</taxon>
        <taxon>Pseudomonadota</taxon>
        <taxon>Betaproteobacteria</taxon>
        <taxon>Neisseriales</taxon>
        <taxon>Chitinibacteraceae</taxon>
        <taxon>Jeongeupia</taxon>
    </lineage>
</organism>
<dbReference type="Proteomes" id="UP000604737">
    <property type="component" value="Unassembled WGS sequence"/>
</dbReference>
<protein>
    <recommendedName>
        <fullName evidence="4">Prepilin-type N-terminal cleavage/methylation domain-containing protein</fullName>
    </recommendedName>
</protein>
<keyword evidence="1" id="KW-0472">Membrane</keyword>
<evidence type="ECO:0008006" key="4">
    <source>
        <dbReference type="Google" id="ProtNLM"/>
    </source>
</evidence>
<dbReference type="NCBIfam" id="TIGR02532">
    <property type="entry name" value="IV_pilin_GFxxxE"/>
    <property type="match status" value="1"/>
</dbReference>
<evidence type="ECO:0000313" key="2">
    <source>
        <dbReference type="EMBL" id="GHD63486.1"/>
    </source>
</evidence>
<proteinExistence type="predicted"/>
<keyword evidence="1" id="KW-1133">Transmembrane helix</keyword>
<sequence length="230" mass="25058">MLIRQKGFSILEIMVALAIGMVLLLGVTTYLLTNLRTSRDVLSQARLNQDMRTIMDLMTRDIRRAGYYGSSSDTANFSQLFRSTTSNPVYSASDLDSNGACIVYRYDRDSNGALGADETFGFWYSGSGRTLYLRQSSATGTTCSGSTGVSGSVNWLALNDSTQIEITRIQFCYVDPAAPDDIPPTTCNAFPTGVATQAIAMILQARLTGKPDSTLTLQQRIQLRNQPTAS</sequence>
<dbReference type="SUPFAM" id="SSF54523">
    <property type="entry name" value="Pili subunits"/>
    <property type="match status" value="1"/>
</dbReference>
<dbReference type="EMBL" id="BMYO01000005">
    <property type="protein sequence ID" value="GHD63486.1"/>
    <property type="molecule type" value="Genomic_DNA"/>
</dbReference>
<dbReference type="Pfam" id="PF07963">
    <property type="entry name" value="N_methyl"/>
    <property type="match status" value="1"/>
</dbReference>
<feature type="transmembrane region" description="Helical" evidence="1">
    <location>
        <begin position="7"/>
        <end position="32"/>
    </location>
</feature>
<evidence type="ECO:0000256" key="1">
    <source>
        <dbReference type="SAM" id="Phobius"/>
    </source>
</evidence>
<keyword evidence="1" id="KW-0812">Transmembrane</keyword>
<gene>
    <name evidence="2" type="ORF">GCM10007350_20900</name>
</gene>
<dbReference type="InterPro" id="IPR045584">
    <property type="entry name" value="Pilin-like"/>
</dbReference>
<reference evidence="3" key="1">
    <citation type="journal article" date="2019" name="Int. J. Syst. Evol. Microbiol.">
        <title>The Global Catalogue of Microorganisms (GCM) 10K type strain sequencing project: providing services to taxonomists for standard genome sequencing and annotation.</title>
        <authorList>
            <consortium name="The Broad Institute Genomics Platform"/>
            <consortium name="The Broad Institute Genome Sequencing Center for Infectious Disease"/>
            <person name="Wu L."/>
            <person name="Ma J."/>
        </authorList>
    </citation>
    <scope>NUCLEOTIDE SEQUENCE [LARGE SCALE GENOMIC DNA]</scope>
    <source>
        <strain evidence="3">KCTC 23701</strain>
    </source>
</reference>
<name>A0ABQ3H134_9NEIS</name>
<comment type="caution">
    <text evidence="2">The sequence shown here is derived from an EMBL/GenBank/DDBJ whole genome shotgun (WGS) entry which is preliminary data.</text>
</comment>
<evidence type="ECO:0000313" key="3">
    <source>
        <dbReference type="Proteomes" id="UP000604737"/>
    </source>
</evidence>
<keyword evidence="3" id="KW-1185">Reference proteome</keyword>